<protein>
    <recommendedName>
        <fullName evidence="6">Septum formation initiator</fullName>
    </recommendedName>
</protein>
<keyword evidence="2" id="KW-1133">Transmembrane helix</keyword>
<evidence type="ECO:0000313" key="4">
    <source>
        <dbReference type="EMBL" id="RHF92956.1"/>
    </source>
</evidence>
<feature type="coiled-coil region" evidence="1">
    <location>
        <begin position="12"/>
        <end position="53"/>
    </location>
</feature>
<feature type="transmembrane region" description="Helical" evidence="2">
    <location>
        <begin position="119"/>
        <end position="138"/>
    </location>
</feature>
<organism evidence="4 5">
    <name type="scientific">Phocaeicola plebeius</name>
    <dbReference type="NCBI Taxonomy" id="310297"/>
    <lineage>
        <taxon>Bacteria</taxon>
        <taxon>Pseudomonadati</taxon>
        <taxon>Bacteroidota</taxon>
        <taxon>Bacteroidia</taxon>
        <taxon>Bacteroidales</taxon>
        <taxon>Bacteroidaceae</taxon>
        <taxon>Phocaeicola</taxon>
    </lineage>
</organism>
<evidence type="ECO:0000256" key="1">
    <source>
        <dbReference type="SAM" id="Coils"/>
    </source>
</evidence>
<feature type="chain" id="PRO_5019281817" description="Septum formation initiator" evidence="3">
    <location>
        <begin position="20"/>
        <end position="301"/>
    </location>
</feature>
<dbReference type="Proteomes" id="UP000283485">
    <property type="component" value="Unassembled WGS sequence"/>
</dbReference>
<proteinExistence type="predicted"/>
<evidence type="ECO:0000256" key="2">
    <source>
        <dbReference type="SAM" id="Phobius"/>
    </source>
</evidence>
<feature type="signal peptide" evidence="3">
    <location>
        <begin position="1"/>
        <end position="19"/>
    </location>
</feature>
<evidence type="ECO:0000256" key="3">
    <source>
        <dbReference type="SAM" id="SignalP"/>
    </source>
</evidence>
<evidence type="ECO:0008006" key="6">
    <source>
        <dbReference type="Google" id="ProtNLM"/>
    </source>
</evidence>
<keyword evidence="1" id="KW-0175">Coiled coil</keyword>
<keyword evidence="2" id="KW-0472">Membrane</keyword>
<dbReference type="EMBL" id="QRHQ01000002">
    <property type="protein sequence ID" value="RHF92956.1"/>
    <property type="molecule type" value="Genomic_DNA"/>
</dbReference>
<sequence>MRKIILLATLLITAININADNLKEQLQKQNARLDAIESDINRLNNSIKQQHRTNLRLDATDKEIRAIQDSMHDNLGTLNERIIVIERTQSEDRISLKNDIKETNTHIATNLVKMDSRTMWGGILLLCTIFGFSGYLYVKRRKDYTSMSEVRKAQDALQAAQSKMQEDSVKLDNQMLALMERQMSAAPAMVSTETDHSLALKVADEIVRIELNLSRMDASVKGYKQLAKAVERIKNNFQANGYEIIDMLGKPYNEGMKVVANFVPDETLKEGEQIITGVTKPQINYNGKMIQSAQITVSQNI</sequence>
<reference evidence="4 5" key="1">
    <citation type="submission" date="2018-08" db="EMBL/GenBank/DDBJ databases">
        <title>A genome reference for cultivated species of the human gut microbiota.</title>
        <authorList>
            <person name="Zou Y."/>
            <person name="Xue W."/>
            <person name="Luo G."/>
        </authorList>
    </citation>
    <scope>NUCLEOTIDE SEQUENCE [LARGE SCALE GENOMIC DNA]</scope>
    <source>
        <strain evidence="4 5">AM23-23</strain>
    </source>
</reference>
<dbReference type="RefSeq" id="WP_118211068.1">
    <property type="nucleotide sequence ID" value="NZ_JAQDLO010000008.1"/>
</dbReference>
<comment type="caution">
    <text evidence="4">The sequence shown here is derived from an EMBL/GenBank/DDBJ whole genome shotgun (WGS) entry which is preliminary data.</text>
</comment>
<name>A0A414RIM2_9BACT</name>
<evidence type="ECO:0000313" key="5">
    <source>
        <dbReference type="Proteomes" id="UP000283485"/>
    </source>
</evidence>
<accession>A0A414RIM2</accession>
<gene>
    <name evidence="4" type="ORF">DW653_01975</name>
</gene>
<keyword evidence="3" id="KW-0732">Signal</keyword>
<keyword evidence="2" id="KW-0812">Transmembrane</keyword>
<dbReference type="AlphaFoldDB" id="A0A414RIM2"/>